<dbReference type="GO" id="GO:0016791">
    <property type="term" value="F:phosphatase activity"/>
    <property type="evidence" value="ECO:0007669"/>
    <property type="project" value="TreeGrafter"/>
</dbReference>
<dbReference type="eggNOG" id="COG2208">
    <property type="taxonomic scope" value="Bacteria"/>
</dbReference>
<dbReference type="InterPro" id="IPR000644">
    <property type="entry name" value="CBS_dom"/>
</dbReference>
<dbReference type="PROSITE" id="PS51371">
    <property type="entry name" value="CBS"/>
    <property type="match status" value="1"/>
</dbReference>
<keyword evidence="5" id="KW-1185">Reference proteome</keyword>
<evidence type="ECO:0000259" key="3">
    <source>
        <dbReference type="PROSITE" id="PS51371"/>
    </source>
</evidence>
<proteinExistence type="predicted"/>
<keyword evidence="1" id="KW-0378">Hydrolase</keyword>
<dbReference type="PANTHER" id="PTHR43156:SF2">
    <property type="entry name" value="STAGE II SPORULATION PROTEIN E"/>
    <property type="match status" value="1"/>
</dbReference>
<dbReference type="PANTHER" id="PTHR43156">
    <property type="entry name" value="STAGE II SPORULATION PROTEIN E-RELATED"/>
    <property type="match status" value="1"/>
</dbReference>
<dbReference type="InterPro" id="IPR052016">
    <property type="entry name" value="Bact_Sigma-Reg"/>
</dbReference>
<organism evidence="4 5">
    <name type="scientific">Sediminispirochaeta smaragdinae (strain DSM 11293 / JCM 15392 / SEBR 4228)</name>
    <name type="common">Spirochaeta smaragdinae</name>
    <dbReference type="NCBI Taxonomy" id="573413"/>
    <lineage>
        <taxon>Bacteria</taxon>
        <taxon>Pseudomonadati</taxon>
        <taxon>Spirochaetota</taxon>
        <taxon>Spirochaetia</taxon>
        <taxon>Spirochaetales</taxon>
        <taxon>Spirochaetaceae</taxon>
        <taxon>Sediminispirochaeta</taxon>
    </lineage>
</organism>
<sequence>MKHIGTMQIPELLPSQALGKIASSFYYVHYETLVEELLEFIKERGEEIPAFGVVNDKMEPIGLIDQNQLTSLLSRPFGRDVLKNRSVKKITMQRPSFKLREHILVVSEYLAEALSSKEESVFIIIDEAGHFCGTFSTLDLLTFLSDLSRKDIDLAHNVQKRIVQERQAVLTTHLEVVASSTTAKGVGGDFYAVKKIGDSTWFITICDVSGKGVAASIVTAMLHGSVETFDFSRHNLVDFVTHVNRSVFSTFEGDKFLTGIFLVFDEKSGRITILDMGHSYFGLLRGQKLLKVVTSNENLPIGITPQIEPKPSTFTLLRKDILILVTDGLTEQQNLDGQEYSMTRLFSVIKTYREEGPESIRDHIRRDFNRFRGDAPYHDDVTFLIFRYPDAKEVEMDLSPEQTMQWEIA</sequence>
<dbReference type="SMART" id="SM00331">
    <property type="entry name" value="PP2C_SIG"/>
    <property type="match status" value="1"/>
</dbReference>
<name>E1R404_SEDSS</name>
<dbReference type="OrthoDB" id="369918at2"/>
<dbReference type="RefSeq" id="WP_013253890.1">
    <property type="nucleotide sequence ID" value="NC_014364.1"/>
</dbReference>
<evidence type="ECO:0000256" key="1">
    <source>
        <dbReference type="ARBA" id="ARBA00022801"/>
    </source>
</evidence>
<feature type="domain" description="CBS" evidence="3">
    <location>
        <begin position="21"/>
        <end position="81"/>
    </location>
</feature>
<evidence type="ECO:0000256" key="2">
    <source>
        <dbReference type="PROSITE-ProRule" id="PRU00703"/>
    </source>
</evidence>
<dbReference type="HOGENOM" id="CLU_647110_0_0_12"/>
<dbReference type="STRING" id="573413.Spirs_1299"/>
<reference evidence="4 5" key="1">
    <citation type="journal article" date="2010" name="Stand. Genomic Sci.">
        <title>Complete genome sequence of Spirochaeta smaragdinae type strain (SEBR 4228).</title>
        <authorList>
            <person name="Mavromatis K."/>
            <person name="Yasawong M."/>
            <person name="Chertkov O."/>
            <person name="Lapidus A."/>
            <person name="Lucas S."/>
            <person name="Nolan M."/>
            <person name="Del Rio T.G."/>
            <person name="Tice H."/>
            <person name="Cheng J.F."/>
            <person name="Pitluck S."/>
            <person name="Liolios K."/>
            <person name="Ivanova N."/>
            <person name="Tapia R."/>
            <person name="Han C."/>
            <person name="Bruce D."/>
            <person name="Goodwin L."/>
            <person name="Pati A."/>
            <person name="Chen A."/>
            <person name="Palaniappan K."/>
            <person name="Land M."/>
            <person name="Hauser L."/>
            <person name="Chang Y.J."/>
            <person name="Jeffries C.D."/>
            <person name="Detter J.C."/>
            <person name="Rohde M."/>
            <person name="Brambilla E."/>
            <person name="Spring S."/>
            <person name="Goker M."/>
            <person name="Sikorski J."/>
            <person name="Woyke T."/>
            <person name="Bristow J."/>
            <person name="Eisen J.A."/>
            <person name="Markowitz V."/>
            <person name="Hugenholtz P."/>
            <person name="Klenk H.P."/>
            <person name="Kyrpides N.C."/>
        </authorList>
    </citation>
    <scope>NUCLEOTIDE SEQUENCE [LARGE SCALE GENOMIC DNA]</scope>
    <source>
        <strain evidence="5">DSM 11293 / JCM 15392 / SEBR 4228</strain>
    </source>
</reference>
<keyword evidence="2" id="KW-0129">CBS domain</keyword>
<dbReference type="Gene3D" id="3.60.40.10">
    <property type="entry name" value="PPM-type phosphatase domain"/>
    <property type="match status" value="1"/>
</dbReference>
<evidence type="ECO:0000313" key="5">
    <source>
        <dbReference type="Proteomes" id="UP000002318"/>
    </source>
</evidence>
<dbReference type="Proteomes" id="UP000002318">
    <property type="component" value="Chromosome"/>
</dbReference>
<dbReference type="InterPro" id="IPR036457">
    <property type="entry name" value="PPM-type-like_dom_sf"/>
</dbReference>
<dbReference type="SUPFAM" id="SSF54631">
    <property type="entry name" value="CBS-domain pair"/>
    <property type="match status" value="1"/>
</dbReference>
<dbReference type="InterPro" id="IPR046342">
    <property type="entry name" value="CBS_dom_sf"/>
</dbReference>
<evidence type="ECO:0000313" key="4">
    <source>
        <dbReference type="EMBL" id="ADK80426.1"/>
    </source>
</evidence>
<gene>
    <name evidence="4" type="ordered locus">Spirs_1299</name>
</gene>
<dbReference type="eggNOG" id="COG0517">
    <property type="taxonomic scope" value="Bacteria"/>
</dbReference>
<dbReference type="SUPFAM" id="SSF81606">
    <property type="entry name" value="PP2C-like"/>
    <property type="match status" value="1"/>
</dbReference>
<dbReference type="InterPro" id="IPR001932">
    <property type="entry name" value="PPM-type_phosphatase-like_dom"/>
</dbReference>
<dbReference type="Pfam" id="PF07228">
    <property type="entry name" value="SpoIIE"/>
    <property type="match status" value="1"/>
</dbReference>
<dbReference type="KEGG" id="ssm:Spirs_1299"/>
<accession>E1R404</accession>
<dbReference type="AlphaFoldDB" id="E1R404"/>
<dbReference type="EMBL" id="CP002116">
    <property type="protein sequence ID" value="ADK80426.1"/>
    <property type="molecule type" value="Genomic_DNA"/>
</dbReference>
<protein>
    <submittedName>
        <fullName evidence="4">Protein serine/threonine phosphatase</fullName>
    </submittedName>
</protein>